<organism evidence="1 2">
    <name type="scientific">Fusarium duplospermum</name>
    <dbReference type="NCBI Taxonomy" id="1325734"/>
    <lineage>
        <taxon>Eukaryota</taxon>
        <taxon>Fungi</taxon>
        <taxon>Dikarya</taxon>
        <taxon>Ascomycota</taxon>
        <taxon>Pezizomycotina</taxon>
        <taxon>Sordariomycetes</taxon>
        <taxon>Hypocreomycetidae</taxon>
        <taxon>Hypocreales</taxon>
        <taxon>Nectriaceae</taxon>
        <taxon>Fusarium</taxon>
        <taxon>Fusarium solani species complex</taxon>
    </lineage>
</organism>
<reference evidence="1 2" key="1">
    <citation type="submission" date="2017-06" db="EMBL/GenBank/DDBJ databases">
        <title>Comparative genomic analysis of Ambrosia Fusariam Clade fungi.</title>
        <authorList>
            <person name="Stajich J.E."/>
            <person name="Carrillo J."/>
            <person name="Kijimoto T."/>
            <person name="Eskalen A."/>
            <person name="O'Donnell K."/>
            <person name="Kasson M."/>
        </authorList>
    </citation>
    <scope>NUCLEOTIDE SEQUENCE [LARGE SCALE GENOMIC DNA]</scope>
    <source>
        <strain evidence="1 2">NRRL62584</strain>
    </source>
</reference>
<evidence type="ECO:0000313" key="1">
    <source>
        <dbReference type="EMBL" id="RSL40393.1"/>
    </source>
</evidence>
<dbReference type="Proteomes" id="UP000288168">
    <property type="component" value="Unassembled WGS sequence"/>
</dbReference>
<dbReference type="AlphaFoldDB" id="A0A428NI10"/>
<dbReference type="EMBL" id="NKCI01000505">
    <property type="protein sequence ID" value="RSL40393.1"/>
    <property type="molecule type" value="Genomic_DNA"/>
</dbReference>
<sequence>MATRDIITAMPIPGLQRPFTKYDMKESTATYNGLPRIQAEMHVDMDRIKELVEIIARHGQLGKFCFHLVHRHDHIANDTVRLESDLGVVPGKWNKATSIDSLDLQGIHGAVFKFIPEQNQLVPFEFAEGPSPISASDVNDKFVQEFTGYLVENNLTDTFALEVVHPAEAGQPNECTAEVEVDKFGTVVLPKSMVNAKEFLPTGWPGILQPSEAEPPPGQTWAKKVDESHKVFINKPVGAAGELVDELVRQGIIKV</sequence>
<keyword evidence="2" id="KW-1185">Reference proteome</keyword>
<comment type="caution">
    <text evidence="1">The sequence shown here is derived from an EMBL/GenBank/DDBJ whole genome shotgun (WGS) entry which is preliminary data.</text>
</comment>
<proteinExistence type="predicted"/>
<name>A0A428NI10_9HYPO</name>
<accession>A0A428NI10</accession>
<protein>
    <submittedName>
        <fullName evidence="1">Uncharacterized protein</fullName>
    </submittedName>
</protein>
<dbReference type="OrthoDB" id="2322999at2759"/>
<gene>
    <name evidence="1" type="ORF">CEP54_016130</name>
</gene>
<evidence type="ECO:0000313" key="2">
    <source>
        <dbReference type="Proteomes" id="UP000288168"/>
    </source>
</evidence>